<evidence type="ECO:0000256" key="2">
    <source>
        <dbReference type="ARBA" id="ARBA00006156"/>
    </source>
</evidence>
<comment type="caution">
    <text evidence="9">The sequence shown here is derived from an EMBL/GenBank/DDBJ whole genome shotgun (WGS) entry which is preliminary data.</text>
</comment>
<keyword evidence="4 8" id="KW-0812">Transmembrane</keyword>
<dbReference type="PIRSF" id="PIRSF004669">
    <property type="entry name" value="FliQ"/>
    <property type="match status" value="1"/>
</dbReference>
<sequence>MSPSDAVHQITESMMLVMLLSMPPILVASVVGIGVSLLQALTQVQEQTLPFAIKLVAVAATIAAMAGFLGSEMLIYTRKLFDDFPTITRSMPARP</sequence>
<protein>
    <submittedName>
        <fullName evidence="9">EscS/YscS/HrcS family type III secretion system export apparatus protein</fullName>
    </submittedName>
</protein>
<keyword evidence="6" id="KW-0843">Virulence</keyword>
<comment type="similarity">
    <text evidence="2">Belongs to the FliQ/MopD/SpaQ family.</text>
</comment>
<dbReference type="Pfam" id="PF01313">
    <property type="entry name" value="Bac_export_3"/>
    <property type="match status" value="1"/>
</dbReference>
<feature type="transmembrane region" description="Helical" evidence="8">
    <location>
        <begin position="16"/>
        <end position="39"/>
    </location>
</feature>
<dbReference type="AlphaFoldDB" id="A0A3S2XED4"/>
<organism evidence="9 10">
    <name type="scientific">Methylobacterium oryzihabitans</name>
    <dbReference type="NCBI Taxonomy" id="2499852"/>
    <lineage>
        <taxon>Bacteria</taxon>
        <taxon>Pseudomonadati</taxon>
        <taxon>Pseudomonadota</taxon>
        <taxon>Alphaproteobacteria</taxon>
        <taxon>Hyphomicrobiales</taxon>
        <taxon>Methylobacteriaceae</taxon>
        <taxon>Methylobacterium</taxon>
    </lineage>
</organism>
<evidence type="ECO:0000256" key="5">
    <source>
        <dbReference type="ARBA" id="ARBA00022989"/>
    </source>
</evidence>
<evidence type="ECO:0000313" key="10">
    <source>
        <dbReference type="Proteomes" id="UP000286997"/>
    </source>
</evidence>
<evidence type="ECO:0000256" key="8">
    <source>
        <dbReference type="SAM" id="Phobius"/>
    </source>
</evidence>
<evidence type="ECO:0000256" key="4">
    <source>
        <dbReference type="ARBA" id="ARBA00022692"/>
    </source>
</evidence>
<evidence type="ECO:0000256" key="7">
    <source>
        <dbReference type="ARBA" id="ARBA00023136"/>
    </source>
</evidence>
<dbReference type="PANTHER" id="PTHR34040:SF7">
    <property type="entry name" value="SURFACE PRESENTATION OF ANTIGENS PROTEIN SPAQ"/>
    <property type="match status" value="1"/>
</dbReference>
<evidence type="ECO:0000256" key="1">
    <source>
        <dbReference type="ARBA" id="ARBA00004651"/>
    </source>
</evidence>
<accession>A0A3S2XED4</accession>
<feature type="transmembrane region" description="Helical" evidence="8">
    <location>
        <begin position="51"/>
        <end position="70"/>
    </location>
</feature>
<keyword evidence="10" id="KW-1185">Reference proteome</keyword>
<gene>
    <name evidence="9" type="ORF">EOE48_27555</name>
</gene>
<dbReference type="EMBL" id="SACP01000052">
    <property type="protein sequence ID" value="RVU12572.1"/>
    <property type="molecule type" value="Genomic_DNA"/>
</dbReference>
<dbReference type="InterPro" id="IPR006306">
    <property type="entry name" value="T3SS_HrpO"/>
</dbReference>
<keyword evidence="3" id="KW-1003">Cell membrane</keyword>
<keyword evidence="7 8" id="KW-0472">Membrane</keyword>
<evidence type="ECO:0000256" key="3">
    <source>
        <dbReference type="ARBA" id="ARBA00022475"/>
    </source>
</evidence>
<dbReference type="RefSeq" id="WP_127734083.1">
    <property type="nucleotide sequence ID" value="NZ_SACP01000052.1"/>
</dbReference>
<dbReference type="InterPro" id="IPR002191">
    <property type="entry name" value="Bac_export_3"/>
</dbReference>
<dbReference type="PRINTS" id="PR00952">
    <property type="entry name" value="TYPE3IMQPROT"/>
</dbReference>
<keyword evidence="5 8" id="KW-1133">Transmembrane helix</keyword>
<dbReference type="Proteomes" id="UP000286997">
    <property type="component" value="Unassembled WGS sequence"/>
</dbReference>
<name>A0A3S2XED4_9HYPH</name>
<comment type="subcellular location">
    <subcellularLocation>
        <location evidence="1">Cell membrane</location>
        <topology evidence="1">Multi-pass membrane protein</topology>
    </subcellularLocation>
</comment>
<proteinExistence type="inferred from homology"/>
<dbReference type="GO" id="GO:0005886">
    <property type="term" value="C:plasma membrane"/>
    <property type="evidence" value="ECO:0007669"/>
    <property type="project" value="UniProtKB-SubCell"/>
</dbReference>
<evidence type="ECO:0000313" key="9">
    <source>
        <dbReference type="EMBL" id="RVU12572.1"/>
    </source>
</evidence>
<evidence type="ECO:0000256" key="6">
    <source>
        <dbReference type="ARBA" id="ARBA00023026"/>
    </source>
</evidence>
<dbReference type="NCBIfam" id="TIGR01403">
    <property type="entry name" value="fliQ_rel_III"/>
    <property type="match status" value="1"/>
</dbReference>
<reference evidence="9 10" key="1">
    <citation type="submission" date="2019-01" db="EMBL/GenBank/DDBJ databases">
        <authorList>
            <person name="Chen W.-M."/>
        </authorList>
    </citation>
    <scope>NUCLEOTIDE SEQUENCE [LARGE SCALE GENOMIC DNA]</scope>
    <source>
        <strain evidence="9 10">TER-1</strain>
    </source>
</reference>
<dbReference type="GO" id="GO:0009306">
    <property type="term" value="P:protein secretion"/>
    <property type="evidence" value="ECO:0007669"/>
    <property type="project" value="InterPro"/>
</dbReference>
<dbReference type="PANTHER" id="PTHR34040">
    <property type="entry name" value="FLAGELLAR BIOSYNTHETIC PROTEIN FLIQ"/>
    <property type="match status" value="1"/>
</dbReference>